<accession>A0AAQ3K496</accession>
<dbReference type="Gene3D" id="1.10.246.130">
    <property type="match status" value="1"/>
</dbReference>
<dbReference type="InterPro" id="IPR043138">
    <property type="entry name" value="GGT_lsub"/>
</dbReference>
<comment type="catalytic activity">
    <reaction evidence="3">
        <text>an N-terminal (5-L-glutamyl)-[peptide] + an alpha-amino acid = 5-L-glutamyl amino acid + an N-terminal L-alpha-aminoacyl-[peptide]</text>
        <dbReference type="Rhea" id="RHEA:23904"/>
        <dbReference type="Rhea" id="RHEA-COMP:9780"/>
        <dbReference type="Rhea" id="RHEA-COMP:9795"/>
        <dbReference type="ChEBI" id="CHEBI:77644"/>
        <dbReference type="ChEBI" id="CHEBI:78597"/>
        <dbReference type="ChEBI" id="CHEBI:78599"/>
        <dbReference type="ChEBI" id="CHEBI:78608"/>
        <dbReference type="EC" id="2.3.2.2"/>
    </reaction>
</comment>
<dbReference type="FunFam" id="1.10.246.130:FF:000001">
    <property type="entry name" value="Gamma-glutamyltransferase 5 isoform 1"/>
    <property type="match status" value="1"/>
</dbReference>
<dbReference type="Proteomes" id="UP001327560">
    <property type="component" value="Chromosome 3"/>
</dbReference>
<dbReference type="Pfam" id="PF01019">
    <property type="entry name" value="G_glu_transpept"/>
    <property type="match status" value="1"/>
</dbReference>
<feature type="binding site" evidence="2">
    <location>
        <position position="462"/>
    </location>
    <ligand>
        <name>L-glutamate</name>
        <dbReference type="ChEBI" id="CHEBI:29985"/>
    </ligand>
</feature>
<sequence length="633" mass="67168">MAAPNDLRSSLLGRSATSSGGPSLRRICWSATAGSLVVSGLGILLVVIVGFSNVERAQEEARLEVGREQWGSTWGPDAIVSEVGVVAADDGRCSEVGAAALRAGGHAVDAAVAATLCLGVVHPVSSGIGGGAFIVVRSADSGEAEAIDARETAPSAASMNMYKNNPSAKSKGALSMGIPGELAGLYTAWLKYGRLPWKALFQPSISLARDGFLVVSYVSDAIKKKEDDILADPGLREVLAPNGQLLQTNDTCYNCALAHTLEVISSEGPQALYNGSIGEKFIKDITNAGGIATMEDLNHYSVKVRKAMVGKAMGYTLLGMPPPSSGTVGMSLVLNILGSYKSLDAVKGLLGLHRLIEALKHMFAVRMNLGDPDFVDIKEYVSDMLSPAFAKTIQQKIDDNTTFDPSYYLARWSQLRDHGTSHLCVVDANRNAVSLTSTVNAYFGARVLSPSTGIVLNNEMDDFSTPEELTPDQLPPAPANFIEPGKRPLSSMAPIIVLKDNQLAGVLGASGGLNIIPAVIQVFLNHFVLGMGPLKAVQHPRVSHKLIPNEVLYENFTAIDGEHIEFSNDAKLFLEQKGHILRSTSYAAVSQLVVQNLNDTVSSNRKVKNGNNVFHGTLIAVSDPRKDGIPAGL</sequence>
<feature type="binding site" evidence="2">
    <location>
        <position position="512"/>
    </location>
    <ligand>
        <name>L-glutamate</name>
        <dbReference type="ChEBI" id="CHEBI:29985"/>
    </ligand>
</feature>
<keyword evidence="3" id="KW-0808">Transferase</keyword>
<keyword evidence="7" id="KW-1185">Reference proteome</keyword>
<dbReference type="InterPro" id="IPR029055">
    <property type="entry name" value="Ntn_hydrolases_N"/>
</dbReference>
<keyword evidence="5" id="KW-0812">Transmembrane</keyword>
<keyword evidence="3" id="KW-0378">Hydrolase</keyword>
<dbReference type="NCBIfam" id="TIGR00066">
    <property type="entry name" value="g_glut_trans"/>
    <property type="match status" value="1"/>
</dbReference>
<keyword evidence="3" id="KW-0012">Acyltransferase</keyword>
<keyword evidence="5" id="KW-0472">Membrane</keyword>
<dbReference type="PANTHER" id="PTHR11686:SF9">
    <property type="entry name" value="RE13973P"/>
    <property type="match status" value="1"/>
</dbReference>
<name>A0AAQ3K496_9LILI</name>
<dbReference type="SUPFAM" id="SSF56235">
    <property type="entry name" value="N-terminal nucleophile aminohydrolases (Ntn hydrolases)"/>
    <property type="match status" value="1"/>
</dbReference>
<comment type="pathway">
    <text evidence="3">Sulfur metabolism; glutathione metabolism.</text>
</comment>
<dbReference type="InterPro" id="IPR000101">
    <property type="entry name" value="GGT_peptidase"/>
</dbReference>
<dbReference type="EC" id="2.3.2.2" evidence="3"/>
<feature type="binding site" evidence="2">
    <location>
        <begin position="490"/>
        <end position="491"/>
    </location>
    <ligand>
        <name>L-glutamate</name>
        <dbReference type="ChEBI" id="CHEBI:29985"/>
    </ligand>
</feature>
<dbReference type="GO" id="GO:0036374">
    <property type="term" value="F:glutathione hydrolase activity"/>
    <property type="evidence" value="ECO:0007669"/>
    <property type="project" value="UniProtKB-UniRule"/>
</dbReference>
<feature type="transmembrane region" description="Helical" evidence="5">
    <location>
        <begin position="27"/>
        <end position="51"/>
    </location>
</feature>
<dbReference type="GO" id="GO:0005886">
    <property type="term" value="C:plasma membrane"/>
    <property type="evidence" value="ECO:0007669"/>
    <property type="project" value="TreeGrafter"/>
</dbReference>
<dbReference type="PRINTS" id="PR01210">
    <property type="entry name" value="GGTRANSPTASE"/>
</dbReference>
<gene>
    <name evidence="6" type="ORF">Cni_G09408</name>
</gene>
<dbReference type="EMBL" id="CP136892">
    <property type="protein sequence ID" value="WOL00695.1"/>
    <property type="molecule type" value="Genomic_DNA"/>
</dbReference>
<evidence type="ECO:0000313" key="6">
    <source>
        <dbReference type="EMBL" id="WOL00695.1"/>
    </source>
</evidence>
<dbReference type="Gene3D" id="3.60.20.40">
    <property type="match status" value="1"/>
</dbReference>
<comment type="catalytic activity">
    <reaction evidence="3">
        <text>glutathione + H2O = L-cysteinylglycine + L-glutamate</text>
        <dbReference type="Rhea" id="RHEA:28807"/>
        <dbReference type="ChEBI" id="CHEBI:15377"/>
        <dbReference type="ChEBI" id="CHEBI:29985"/>
        <dbReference type="ChEBI" id="CHEBI:57925"/>
        <dbReference type="ChEBI" id="CHEBI:61694"/>
        <dbReference type="EC" id="3.4.19.13"/>
    </reaction>
</comment>
<evidence type="ECO:0000313" key="7">
    <source>
        <dbReference type="Proteomes" id="UP001327560"/>
    </source>
</evidence>
<keyword evidence="5" id="KW-1133">Transmembrane helix</keyword>
<comment type="function">
    <text evidence="3">Cleaves the gamma-glutamyl peptide bond of glutathione and glutathione conjugates.</text>
</comment>
<feature type="region of interest" description="Disordered" evidence="4">
    <location>
        <begin position="1"/>
        <end position="22"/>
    </location>
</feature>
<comment type="catalytic activity">
    <reaction evidence="3">
        <text>an S-substituted glutathione + H2O = an S-substituted L-cysteinylglycine + L-glutamate</text>
        <dbReference type="Rhea" id="RHEA:59468"/>
        <dbReference type="ChEBI" id="CHEBI:15377"/>
        <dbReference type="ChEBI" id="CHEBI:29985"/>
        <dbReference type="ChEBI" id="CHEBI:90779"/>
        <dbReference type="ChEBI" id="CHEBI:143103"/>
        <dbReference type="EC" id="3.4.19.13"/>
    </reaction>
</comment>
<proteinExistence type="predicted"/>
<dbReference type="GO" id="GO:0103068">
    <property type="term" value="F:leukotriene C4 gamma-glutamyl transferase activity"/>
    <property type="evidence" value="ECO:0007669"/>
    <property type="project" value="UniProtKB-EC"/>
</dbReference>
<protein>
    <recommendedName>
        <fullName evidence="3">Glutathione hydrolase</fullName>
        <ecNumber evidence="3">2.3.2.2</ecNumber>
        <ecNumber evidence="3">3.4.19.13</ecNumber>
    </recommendedName>
    <alternativeName>
        <fullName evidence="3">Gamma-glutamyltransferase</fullName>
    </alternativeName>
    <alternativeName>
        <fullName evidence="3">Gamma-glutamyltranspeptidase</fullName>
    </alternativeName>
</protein>
<dbReference type="AlphaFoldDB" id="A0AAQ3K496"/>
<evidence type="ECO:0000256" key="2">
    <source>
        <dbReference type="PIRSR" id="PIRSR600101-2"/>
    </source>
</evidence>
<evidence type="ECO:0000256" key="5">
    <source>
        <dbReference type="SAM" id="Phobius"/>
    </source>
</evidence>
<feature type="binding site" evidence="2">
    <location>
        <position position="150"/>
    </location>
    <ligand>
        <name>L-glutamate</name>
        <dbReference type="ChEBI" id="CHEBI:29985"/>
    </ligand>
</feature>
<dbReference type="EC" id="3.4.19.13" evidence="3"/>
<evidence type="ECO:0000256" key="1">
    <source>
        <dbReference type="PIRSR" id="PIRSR600101-1"/>
    </source>
</evidence>
<dbReference type="GO" id="GO:0006751">
    <property type="term" value="P:glutathione catabolic process"/>
    <property type="evidence" value="ECO:0007669"/>
    <property type="project" value="UniProtKB-UniRule"/>
</dbReference>
<reference evidence="6 7" key="1">
    <citation type="submission" date="2023-10" db="EMBL/GenBank/DDBJ databases">
        <title>Chromosome-scale genome assembly provides insights into flower coloration mechanisms of Canna indica.</title>
        <authorList>
            <person name="Li C."/>
        </authorList>
    </citation>
    <scope>NUCLEOTIDE SEQUENCE [LARGE SCALE GENOMIC DNA]</scope>
    <source>
        <tissue evidence="6">Flower</tissue>
    </source>
</reference>
<dbReference type="InterPro" id="IPR043137">
    <property type="entry name" value="GGT_ssub_C"/>
</dbReference>
<dbReference type="PANTHER" id="PTHR11686">
    <property type="entry name" value="GAMMA GLUTAMYL TRANSPEPTIDASE"/>
    <property type="match status" value="1"/>
</dbReference>
<organism evidence="6 7">
    <name type="scientific">Canna indica</name>
    <name type="common">Indian-shot</name>
    <dbReference type="NCBI Taxonomy" id="4628"/>
    <lineage>
        <taxon>Eukaryota</taxon>
        <taxon>Viridiplantae</taxon>
        <taxon>Streptophyta</taxon>
        <taxon>Embryophyta</taxon>
        <taxon>Tracheophyta</taxon>
        <taxon>Spermatophyta</taxon>
        <taxon>Magnoliopsida</taxon>
        <taxon>Liliopsida</taxon>
        <taxon>Zingiberales</taxon>
        <taxon>Cannaceae</taxon>
        <taxon>Canna</taxon>
    </lineage>
</organism>
<feature type="binding site" evidence="2">
    <location>
        <begin position="438"/>
        <end position="440"/>
    </location>
    <ligand>
        <name>L-glutamate</name>
        <dbReference type="ChEBI" id="CHEBI:29985"/>
    </ligand>
</feature>
<evidence type="ECO:0000256" key="3">
    <source>
        <dbReference type="RuleBase" id="RU368068"/>
    </source>
</evidence>
<feature type="active site" description="Nucleophile" evidence="1">
    <location>
        <position position="420"/>
    </location>
</feature>
<evidence type="ECO:0000256" key="4">
    <source>
        <dbReference type="SAM" id="MobiDB-lite"/>
    </source>
</evidence>